<feature type="transmembrane region" description="Helical" evidence="1">
    <location>
        <begin position="205"/>
        <end position="229"/>
    </location>
</feature>
<feature type="transmembrane region" description="Helical" evidence="1">
    <location>
        <begin position="90"/>
        <end position="112"/>
    </location>
</feature>
<dbReference type="EMBL" id="JAACJO010000015">
    <property type="protein sequence ID" value="KAF5350109.1"/>
    <property type="molecule type" value="Genomic_DNA"/>
</dbReference>
<dbReference type="PANTHER" id="PTHR40465">
    <property type="entry name" value="CHROMOSOME 1, WHOLE GENOME SHOTGUN SEQUENCE"/>
    <property type="match status" value="1"/>
</dbReference>
<feature type="transmembrane region" description="Helical" evidence="1">
    <location>
        <begin position="241"/>
        <end position="258"/>
    </location>
</feature>
<protein>
    <recommendedName>
        <fullName evidence="2">DUF6534 domain-containing protein</fullName>
    </recommendedName>
</protein>
<sequence>MAVPLPDNAPLILGPPIVGIVLNWFFYGILVMQYLDIEISYGLERQNLNPDCPLVHFIFLLDTIQSFMAMYDLFFWYVYNFSDYTALFQFSIATVDGPFLDAFIMFTVQLVYCWRVRELSKWTILPATTALLALVSCVAGMFIGIKDVIIDPVFARQYRHVEELWLLASAVTDIIIAASMTYLLMRYRKDNRLISPSMIAVLKRILLLTLETNAVTAALAFTLVLTFFIPSITDPKTNVYITLYSNCFMVLLNQRIYYNNHGKSSGTVAVLGGGSDWAQHSGQSHTTGSISMLQFKESRTVMDIGTAVEANAESNDGQGLINSLPGNTV</sequence>
<dbReference type="PANTHER" id="PTHR40465:SF1">
    <property type="entry name" value="DUF6534 DOMAIN-CONTAINING PROTEIN"/>
    <property type="match status" value="1"/>
</dbReference>
<comment type="caution">
    <text evidence="3">The sequence shown here is derived from an EMBL/GenBank/DDBJ whole genome shotgun (WGS) entry which is preliminary data.</text>
</comment>
<keyword evidence="1" id="KW-1133">Transmembrane helix</keyword>
<reference evidence="3 4" key="1">
    <citation type="journal article" date="2020" name="ISME J.">
        <title>Uncovering the hidden diversity of litter-decomposition mechanisms in mushroom-forming fungi.</title>
        <authorList>
            <person name="Floudas D."/>
            <person name="Bentzer J."/>
            <person name="Ahren D."/>
            <person name="Johansson T."/>
            <person name="Persson P."/>
            <person name="Tunlid A."/>
        </authorList>
    </citation>
    <scope>NUCLEOTIDE SEQUENCE [LARGE SCALE GENOMIC DNA]</scope>
    <source>
        <strain evidence="3 4">CBS 146.42</strain>
    </source>
</reference>
<organism evidence="3 4">
    <name type="scientific">Leucocoprinus leucothites</name>
    <dbReference type="NCBI Taxonomy" id="201217"/>
    <lineage>
        <taxon>Eukaryota</taxon>
        <taxon>Fungi</taxon>
        <taxon>Dikarya</taxon>
        <taxon>Basidiomycota</taxon>
        <taxon>Agaricomycotina</taxon>
        <taxon>Agaricomycetes</taxon>
        <taxon>Agaricomycetidae</taxon>
        <taxon>Agaricales</taxon>
        <taxon>Agaricineae</taxon>
        <taxon>Agaricaceae</taxon>
        <taxon>Leucocoprinus</taxon>
    </lineage>
</organism>
<feature type="transmembrane region" description="Helical" evidence="1">
    <location>
        <begin position="124"/>
        <end position="145"/>
    </location>
</feature>
<accession>A0A8H5CZB4</accession>
<evidence type="ECO:0000256" key="1">
    <source>
        <dbReference type="SAM" id="Phobius"/>
    </source>
</evidence>
<proteinExistence type="predicted"/>
<keyword evidence="1" id="KW-0472">Membrane</keyword>
<feature type="transmembrane region" description="Helical" evidence="1">
    <location>
        <begin position="12"/>
        <end position="35"/>
    </location>
</feature>
<keyword evidence="4" id="KW-1185">Reference proteome</keyword>
<feature type="transmembrane region" description="Helical" evidence="1">
    <location>
        <begin position="55"/>
        <end position="78"/>
    </location>
</feature>
<feature type="transmembrane region" description="Helical" evidence="1">
    <location>
        <begin position="165"/>
        <end position="184"/>
    </location>
</feature>
<evidence type="ECO:0000313" key="4">
    <source>
        <dbReference type="Proteomes" id="UP000559027"/>
    </source>
</evidence>
<keyword evidence="1" id="KW-0812">Transmembrane</keyword>
<gene>
    <name evidence="3" type="ORF">D9756_009062</name>
</gene>
<name>A0A8H5CZB4_9AGAR</name>
<dbReference type="AlphaFoldDB" id="A0A8H5CZB4"/>
<dbReference type="InterPro" id="IPR045339">
    <property type="entry name" value="DUF6534"/>
</dbReference>
<evidence type="ECO:0000313" key="3">
    <source>
        <dbReference type="EMBL" id="KAF5350109.1"/>
    </source>
</evidence>
<dbReference type="Pfam" id="PF20152">
    <property type="entry name" value="DUF6534"/>
    <property type="match status" value="1"/>
</dbReference>
<evidence type="ECO:0000259" key="2">
    <source>
        <dbReference type="Pfam" id="PF20152"/>
    </source>
</evidence>
<dbReference type="OrthoDB" id="2522538at2759"/>
<dbReference type="Proteomes" id="UP000559027">
    <property type="component" value="Unassembled WGS sequence"/>
</dbReference>
<feature type="domain" description="DUF6534" evidence="2">
    <location>
        <begin position="169"/>
        <end position="255"/>
    </location>
</feature>